<dbReference type="PROSITE" id="PS50878">
    <property type="entry name" value="RT_POL"/>
    <property type="match status" value="1"/>
</dbReference>
<dbReference type="InterPro" id="IPR000477">
    <property type="entry name" value="RT_dom"/>
</dbReference>
<evidence type="ECO:0000313" key="4">
    <source>
        <dbReference type="Proteomes" id="UP000253075"/>
    </source>
</evidence>
<dbReference type="RefSeq" id="WP_113996045.1">
    <property type="nucleotide sequence ID" value="NZ_PUTQ01000050.1"/>
</dbReference>
<dbReference type="EMBL" id="PUTQ01000050">
    <property type="protein sequence ID" value="RCF42756.1"/>
    <property type="molecule type" value="Genomic_DNA"/>
</dbReference>
<gene>
    <name evidence="3" type="ORF">C6C11_22860</name>
</gene>
<comment type="caution">
    <text evidence="3">The sequence shown here is derived from an EMBL/GenBank/DDBJ whole genome shotgun (WGS) entry which is preliminary data.</text>
</comment>
<dbReference type="CDD" id="cd01651">
    <property type="entry name" value="RT_G2_intron"/>
    <property type="match status" value="1"/>
</dbReference>
<dbReference type="InterPro" id="IPR043502">
    <property type="entry name" value="DNA/RNA_pol_sf"/>
</dbReference>
<organism evidence="3 4">
    <name type="scientific">Aeromonas hydrophila</name>
    <dbReference type="NCBI Taxonomy" id="644"/>
    <lineage>
        <taxon>Bacteria</taxon>
        <taxon>Pseudomonadati</taxon>
        <taxon>Pseudomonadota</taxon>
        <taxon>Gammaproteobacteria</taxon>
        <taxon>Aeromonadales</taxon>
        <taxon>Aeromonadaceae</taxon>
        <taxon>Aeromonas</taxon>
    </lineage>
</organism>
<sequence length="343" mass="41031">MKRHGNLFEQTFTREALFNAYVEARRGKRLRKACFWFDIRAGAVLDWLHRRLHDGSYEVRGYKRFLVHEPKTREICAPWFGDIVVQHAIYAVIRPIFERTFIDQSYACRIGKGTHKASEYAMEALRKSRPDSYTLKLDIRKFFYRIDRGILRQLIERKIKDKRLVDVMMKFAELPEPLGIPIGNLLSQIYALVYLNALDHFVKRELKVKLYCRYVDDFILFDLDREQCLEYKERIEAFLHDELHLELSKWTMAKTKRGVNFVGYRTWRRAKFIRKYSLFKFRRAAKRGKKDSVISLLGHAKHSHSLGFMWRTIREVNPDLVRQLPPKVRRFYPARPPSPTKQN</sequence>
<feature type="domain" description="Reverse transcriptase" evidence="2">
    <location>
        <begin position="1"/>
        <end position="266"/>
    </location>
</feature>
<dbReference type="AlphaFoldDB" id="A0ABD7G0Y3"/>
<reference evidence="3 4" key="1">
    <citation type="journal article" date="2018" name="PLoS ONE">
        <title>Phenotypic characterization and whole genome analysis of extended-spectrum beta-lactamase-producing bacteria isolated from dogs in Germany.</title>
        <authorList>
            <person name="Boehmer T."/>
            <person name="Vogler A.J."/>
            <person name="Thomas A."/>
            <person name="Sauer S."/>
            <person name="Hergenroether M."/>
            <person name="Straubinger R.K."/>
            <person name="Birdsell D."/>
            <person name="Keim P."/>
            <person name="Sahl J.W."/>
            <person name="Williamson C.H."/>
            <person name="Riehm J.M."/>
        </authorList>
    </citation>
    <scope>NUCLEOTIDE SEQUENCE [LARGE SCALE GENOMIC DNA]</scope>
    <source>
        <strain evidence="3 4">AFG_SD03_1510_Ahy_093</strain>
    </source>
</reference>
<evidence type="ECO:0000256" key="1">
    <source>
        <dbReference type="ARBA" id="ARBA00034120"/>
    </source>
</evidence>
<comment type="similarity">
    <text evidence="1">Belongs to the bacterial reverse transcriptase family.</text>
</comment>
<dbReference type="PANTHER" id="PTHR34047">
    <property type="entry name" value="NUCLEAR INTRON MATURASE 1, MITOCHONDRIAL-RELATED"/>
    <property type="match status" value="1"/>
</dbReference>
<name>A0ABD7G0Y3_AERHY</name>
<dbReference type="SUPFAM" id="SSF56672">
    <property type="entry name" value="DNA/RNA polymerases"/>
    <property type="match status" value="1"/>
</dbReference>
<dbReference type="Pfam" id="PF00078">
    <property type="entry name" value="RVT_1"/>
    <property type="match status" value="1"/>
</dbReference>
<dbReference type="Proteomes" id="UP000253075">
    <property type="component" value="Unassembled WGS sequence"/>
</dbReference>
<protein>
    <recommendedName>
        <fullName evidence="2">Reverse transcriptase domain-containing protein</fullName>
    </recommendedName>
</protein>
<proteinExistence type="inferred from homology"/>
<dbReference type="InterPro" id="IPR051083">
    <property type="entry name" value="GrpII_Intron_Splice-Mob/Def"/>
</dbReference>
<accession>A0ABD7G0Y3</accession>
<dbReference type="PANTHER" id="PTHR34047:SF8">
    <property type="entry name" value="PROTEIN YKFC"/>
    <property type="match status" value="1"/>
</dbReference>
<evidence type="ECO:0000259" key="2">
    <source>
        <dbReference type="PROSITE" id="PS50878"/>
    </source>
</evidence>
<evidence type="ECO:0000313" key="3">
    <source>
        <dbReference type="EMBL" id="RCF42756.1"/>
    </source>
</evidence>
<reference evidence="4" key="2">
    <citation type="submission" date="2018-02" db="EMBL/GenBank/DDBJ databases">
        <title>Phenotypic characterization and whole genome analysis of multidrug-resistant, extended-spectrum beta-lactamase-producing bacteria isolated from dogs in Germany.</title>
        <authorList>
            <person name="Williamson C."/>
        </authorList>
    </citation>
    <scope>NUCLEOTIDE SEQUENCE [LARGE SCALE GENOMIC DNA]</scope>
    <source>
        <strain evidence="4">AFG_SD03_1510_Ahy_093</strain>
    </source>
</reference>